<reference evidence="11" key="1">
    <citation type="submission" date="2020-05" db="EMBL/GenBank/DDBJ databases">
        <authorList>
            <person name="Chiriac C."/>
            <person name="Salcher M."/>
            <person name="Ghai R."/>
            <person name="Kavagutti S V."/>
        </authorList>
    </citation>
    <scope>NUCLEOTIDE SEQUENCE</scope>
</reference>
<dbReference type="InterPro" id="IPR016040">
    <property type="entry name" value="NAD(P)-bd_dom"/>
</dbReference>
<dbReference type="Pfam" id="PF16363">
    <property type="entry name" value="GDP_Man_Dehyd"/>
    <property type="match status" value="1"/>
</dbReference>
<dbReference type="EMBL" id="CAFBQX010000003">
    <property type="protein sequence ID" value="CAB5072371.1"/>
    <property type="molecule type" value="Genomic_DNA"/>
</dbReference>
<evidence type="ECO:0000313" key="14">
    <source>
        <dbReference type="EMBL" id="CAB5072371.1"/>
    </source>
</evidence>
<dbReference type="AlphaFoldDB" id="A0A6J7CES8"/>
<dbReference type="EMBL" id="CAEZXO010000004">
    <property type="protein sequence ID" value="CAB4693078.1"/>
    <property type="molecule type" value="Genomic_DNA"/>
</dbReference>
<dbReference type="InterPro" id="IPR006368">
    <property type="entry name" value="GDP_Man_deHydtase"/>
</dbReference>
<dbReference type="EMBL" id="CAFABH010000007">
    <property type="protein sequence ID" value="CAB4826279.1"/>
    <property type="molecule type" value="Genomic_DNA"/>
</dbReference>
<dbReference type="FunFam" id="3.40.50.720:FF:000924">
    <property type="entry name" value="GDP-mannose 4,6 dehydratase"/>
    <property type="match status" value="1"/>
</dbReference>
<accession>A0A6J7CES8</accession>
<dbReference type="EMBL" id="CAFBOC010000001">
    <property type="protein sequence ID" value="CAB4968277.1"/>
    <property type="molecule type" value="Genomic_DNA"/>
</dbReference>
<dbReference type="InterPro" id="IPR036291">
    <property type="entry name" value="NAD(P)-bd_dom_sf"/>
</dbReference>
<dbReference type="EMBL" id="CAEZZW010000003">
    <property type="protein sequence ID" value="CAB4778722.1"/>
    <property type="molecule type" value="Genomic_DNA"/>
</dbReference>
<dbReference type="EMBL" id="CAFBNH010000001">
    <property type="protein sequence ID" value="CAB4934038.1"/>
    <property type="molecule type" value="Genomic_DNA"/>
</dbReference>
<name>A0A6J7CES8_9ZZZZ</name>
<comment type="similarity">
    <text evidence="2">Belongs to the NAD(P)-dependent epimerase/dehydratase family. GDP-mannose 4,6-dehydratase subfamily.</text>
</comment>
<evidence type="ECO:0000256" key="4">
    <source>
        <dbReference type="ARBA" id="ARBA00023239"/>
    </source>
</evidence>
<dbReference type="CDD" id="cd05260">
    <property type="entry name" value="GDP_MD_SDR_e"/>
    <property type="match status" value="1"/>
</dbReference>
<evidence type="ECO:0000313" key="9">
    <source>
        <dbReference type="EMBL" id="CAB4778722.1"/>
    </source>
</evidence>
<evidence type="ECO:0000259" key="5">
    <source>
        <dbReference type="Pfam" id="PF16363"/>
    </source>
</evidence>
<dbReference type="GO" id="GO:0008446">
    <property type="term" value="F:GDP-mannose 4,6-dehydratase activity"/>
    <property type="evidence" value="ECO:0007669"/>
    <property type="project" value="UniProtKB-EC"/>
</dbReference>
<protein>
    <recommendedName>
        <fullName evidence="3">GDP-mannose 4,6-dehydratase</fullName>
        <ecNumber evidence="3">4.2.1.47</ecNumber>
    </recommendedName>
</protein>
<dbReference type="SUPFAM" id="SSF51735">
    <property type="entry name" value="NAD(P)-binding Rossmann-fold domains"/>
    <property type="match status" value="1"/>
</dbReference>
<evidence type="ECO:0000256" key="1">
    <source>
        <dbReference type="ARBA" id="ARBA00001937"/>
    </source>
</evidence>
<dbReference type="EMBL" id="CAESAE010000003">
    <property type="protein sequence ID" value="CAB4335722.1"/>
    <property type="molecule type" value="Genomic_DNA"/>
</dbReference>
<evidence type="ECO:0000313" key="8">
    <source>
        <dbReference type="EMBL" id="CAB4716722.1"/>
    </source>
</evidence>
<dbReference type="NCBIfam" id="TIGR01472">
    <property type="entry name" value="gmd"/>
    <property type="match status" value="1"/>
</dbReference>
<sequence>MGVKKRALITGITGQDGSYLSEFLLKKNYEVHGVVRPSSTLNTSRIDHLLKYPRKSHENVQLHFCDLSDHSRLLALLIETRPDEIYNLAAQSHVGISFDQPILTGEITGIATAALLDSVFRLKLDSKFYQASTSELFGNTPPPQNEDSILEPRSPYAIAKLYSYFMTRNYREAYGLFAANGILFNHESPRRSERFVTRKITSTAARIAKGSIEKLYLGNLSAIRDWGYAPEYVEGMWKMMQHDRPDDFILATGVGTTVREFCERTFSLIGKNYEDFVVIDENQLRPTEVENLLGNFRKAEKSLGWKPDTDVNSLIEIMLKSDIAALNH</sequence>
<dbReference type="HAMAP" id="MF_00955">
    <property type="entry name" value="GDP_Man_dehydratase"/>
    <property type="match status" value="1"/>
</dbReference>
<evidence type="ECO:0000313" key="11">
    <source>
        <dbReference type="EMBL" id="CAB4855338.1"/>
    </source>
</evidence>
<dbReference type="Gene3D" id="3.90.25.10">
    <property type="entry name" value="UDP-galactose 4-epimerase, domain 1"/>
    <property type="match status" value="1"/>
</dbReference>
<comment type="cofactor">
    <cofactor evidence="1">
        <name>NADP(+)</name>
        <dbReference type="ChEBI" id="CHEBI:58349"/>
    </cofactor>
</comment>
<evidence type="ECO:0000256" key="3">
    <source>
        <dbReference type="ARBA" id="ARBA00011989"/>
    </source>
</evidence>
<evidence type="ECO:0000313" key="10">
    <source>
        <dbReference type="EMBL" id="CAB4826279.1"/>
    </source>
</evidence>
<evidence type="ECO:0000256" key="2">
    <source>
        <dbReference type="ARBA" id="ARBA00009263"/>
    </source>
</evidence>
<evidence type="ECO:0000313" key="13">
    <source>
        <dbReference type="EMBL" id="CAB4968277.1"/>
    </source>
</evidence>
<keyword evidence="4" id="KW-0456">Lyase</keyword>
<dbReference type="GO" id="GO:0042351">
    <property type="term" value="P:'de novo' GDP-L-fucose biosynthetic process"/>
    <property type="evidence" value="ECO:0007669"/>
    <property type="project" value="TreeGrafter"/>
</dbReference>
<dbReference type="EMBL" id="CAFBLD010000001">
    <property type="protein sequence ID" value="CAB4855338.1"/>
    <property type="molecule type" value="Genomic_DNA"/>
</dbReference>
<dbReference type="Gene3D" id="3.40.50.720">
    <property type="entry name" value="NAD(P)-binding Rossmann-like Domain"/>
    <property type="match status" value="1"/>
</dbReference>
<dbReference type="EMBL" id="CAEZYM010000001">
    <property type="protein sequence ID" value="CAB4716722.1"/>
    <property type="molecule type" value="Genomic_DNA"/>
</dbReference>
<evidence type="ECO:0000313" key="7">
    <source>
        <dbReference type="EMBL" id="CAB4693078.1"/>
    </source>
</evidence>
<dbReference type="EC" id="4.2.1.47" evidence="3"/>
<organism evidence="11">
    <name type="scientific">freshwater metagenome</name>
    <dbReference type="NCBI Taxonomy" id="449393"/>
    <lineage>
        <taxon>unclassified sequences</taxon>
        <taxon>metagenomes</taxon>
        <taxon>ecological metagenomes</taxon>
    </lineage>
</organism>
<evidence type="ECO:0000313" key="6">
    <source>
        <dbReference type="EMBL" id="CAB4335722.1"/>
    </source>
</evidence>
<proteinExistence type="inferred from homology"/>
<gene>
    <name evidence="7" type="ORF">UFOPK2510_00826</name>
    <name evidence="8" type="ORF">UFOPK2718_00178</name>
    <name evidence="9" type="ORF">UFOPK2936_00726</name>
    <name evidence="10" type="ORF">UFOPK3174_00566</name>
    <name evidence="11" type="ORF">UFOPK3328_00057</name>
    <name evidence="12" type="ORF">UFOPK3779_00057</name>
    <name evidence="13" type="ORF">UFOPK3913_00083</name>
    <name evidence="6" type="ORF">UFOPK4107_00582</name>
    <name evidence="14" type="ORF">UFOPK4403_00770</name>
</gene>
<dbReference type="PANTHER" id="PTHR43715">
    <property type="entry name" value="GDP-MANNOSE 4,6-DEHYDRATASE"/>
    <property type="match status" value="1"/>
</dbReference>
<evidence type="ECO:0000313" key="12">
    <source>
        <dbReference type="EMBL" id="CAB4934038.1"/>
    </source>
</evidence>
<dbReference type="PANTHER" id="PTHR43715:SF1">
    <property type="entry name" value="GDP-MANNOSE 4,6 DEHYDRATASE"/>
    <property type="match status" value="1"/>
</dbReference>
<feature type="domain" description="NAD(P)-binding" evidence="5">
    <location>
        <begin position="8"/>
        <end position="318"/>
    </location>
</feature>